<feature type="chain" id="PRO_5037380413" evidence="2">
    <location>
        <begin position="20"/>
        <end position="74"/>
    </location>
</feature>
<feature type="compositionally biased region" description="Polar residues" evidence="1">
    <location>
        <begin position="34"/>
        <end position="44"/>
    </location>
</feature>
<proteinExistence type="predicted"/>
<evidence type="ECO:0000313" key="4">
    <source>
        <dbReference type="WBParaSite" id="PgR028_g065_t02"/>
    </source>
</evidence>
<feature type="signal peptide" evidence="2">
    <location>
        <begin position="1"/>
        <end position="19"/>
    </location>
</feature>
<protein>
    <submittedName>
        <fullName evidence="4">Uncharacterized protein</fullName>
    </submittedName>
</protein>
<evidence type="ECO:0000256" key="2">
    <source>
        <dbReference type="SAM" id="SignalP"/>
    </source>
</evidence>
<dbReference type="WBParaSite" id="PgR028_g065_t02">
    <property type="protein sequence ID" value="PgR028_g065_t02"/>
    <property type="gene ID" value="PgR028_g065"/>
</dbReference>
<organism evidence="3 4">
    <name type="scientific">Parascaris univalens</name>
    <name type="common">Nematode worm</name>
    <dbReference type="NCBI Taxonomy" id="6257"/>
    <lineage>
        <taxon>Eukaryota</taxon>
        <taxon>Metazoa</taxon>
        <taxon>Ecdysozoa</taxon>
        <taxon>Nematoda</taxon>
        <taxon>Chromadorea</taxon>
        <taxon>Rhabditida</taxon>
        <taxon>Spirurina</taxon>
        <taxon>Ascaridomorpha</taxon>
        <taxon>Ascaridoidea</taxon>
        <taxon>Ascarididae</taxon>
        <taxon>Parascaris</taxon>
    </lineage>
</organism>
<dbReference type="AlphaFoldDB" id="A0A915B827"/>
<reference evidence="4" key="1">
    <citation type="submission" date="2022-11" db="UniProtKB">
        <authorList>
            <consortium name="WormBaseParasite"/>
        </authorList>
    </citation>
    <scope>IDENTIFICATION</scope>
</reference>
<evidence type="ECO:0000313" key="3">
    <source>
        <dbReference type="Proteomes" id="UP000887569"/>
    </source>
</evidence>
<name>A0A915B827_PARUN</name>
<accession>A0A915B827</accession>
<dbReference type="Proteomes" id="UP000887569">
    <property type="component" value="Unplaced"/>
</dbReference>
<evidence type="ECO:0000256" key="1">
    <source>
        <dbReference type="SAM" id="MobiDB-lite"/>
    </source>
</evidence>
<keyword evidence="2" id="KW-0732">Signal</keyword>
<feature type="region of interest" description="Disordered" evidence="1">
    <location>
        <begin position="24"/>
        <end position="44"/>
    </location>
</feature>
<keyword evidence="3" id="KW-1185">Reference proteome</keyword>
<sequence>MRLTVLLFGLMMFVARSCSTEHATSGGTAMDATAKTQKAETNTTSGTAAEKLSGTMLFTCSTLFISGAINARFL</sequence>